<dbReference type="SUPFAM" id="SSF50965">
    <property type="entry name" value="Galactose oxidase, central domain"/>
    <property type="match status" value="1"/>
</dbReference>
<proteinExistence type="predicted"/>
<dbReference type="Proteomes" id="UP000664344">
    <property type="component" value="Unassembled WGS sequence"/>
</dbReference>
<dbReference type="RefSeq" id="WP_206556742.1">
    <property type="nucleotide sequence ID" value="NZ_JAFKDB010000008.1"/>
</dbReference>
<protein>
    <recommendedName>
        <fullName evidence="3">Glycosyl hydrolase</fullName>
    </recommendedName>
</protein>
<reference evidence="1 2" key="1">
    <citation type="submission" date="2021-02" db="EMBL/GenBank/DDBJ databases">
        <title>PHA producing bacteria isolated from coastal sediment in Guangdong, Shenzhen.</title>
        <authorList>
            <person name="Zheng W."/>
            <person name="Yu S."/>
            <person name="Huang Y."/>
        </authorList>
    </citation>
    <scope>NUCLEOTIDE SEQUENCE [LARGE SCALE GENOMIC DNA]</scope>
    <source>
        <strain evidence="1 2">TN21-5</strain>
    </source>
</reference>
<dbReference type="InterPro" id="IPR011043">
    <property type="entry name" value="Gal_Oxase/kelch_b-propeller"/>
</dbReference>
<gene>
    <name evidence="1" type="ORF">JYP53_03740</name>
</gene>
<sequence>MSSTADLSRRSFFGRLAGRLDPSAPDTAHWHQVPEVSGGDGDVFWTGWSGQGEVFLAGDNGRMVHLSVRADHASEGWTTMELPVATPIHGIWGRSPEDLHAVGWMGSILHYDGQSWSRVQGAVIDHERQQYQASPDNTPLFAIDGQDNGEAWAVGDEGRILHFDGLQWRPESSGVFDNLRAVACTNDGTVYAAGLGGCVLQRTAEGQWQSVDCPHQCGFQAALPLAADELLLAGGRYFVGKGGFRGELVHYANGQFRVLHADLDMPRLRALKHYKGGILIVADHGHLYYLKDSKITRLACDSQHDLMDVITLPSDEAIIVGDFGTVMTATSGFVRALAEDARSHNANASRWQIMSSPNQHQLWCVWQDSQGTTWAGGEAGTVLRLGGNRWQALPTIPNGLAVHCLWGCDGAGLFAGGQQGRIYRFDGQSWQLHFDLHLDLTILAMWGASPECIYAVGDEGLILHFDGLRWQRVTSGTQSALYDIWAYDAEHLLVVGDFGLVLRYNGKDWKSFNANSEQFLYGVWGHALDDIWVVGLSGTATHFDGSRWAAVPTRLRDDLMAIDGLPNGELIAVGTRGCAAILRDGQWQAEITPVPVGLRDVCVGRDGAVYAVGDQGTIVLRSSTGA</sequence>
<keyword evidence="2" id="KW-1185">Reference proteome</keyword>
<comment type="caution">
    <text evidence="1">The sequence shown here is derived from an EMBL/GenBank/DDBJ whole genome shotgun (WGS) entry which is preliminary data.</text>
</comment>
<evidence type="ECO:0000313" key="1">
    <source>
        <dbReference type="EMBL" id="MBN7769015.1"/>
    </source>
</evidence>
<dbReference type="SUPFAM" id="SSF82171">
    <property type="entry name" value="DPP6 N-terminal domain-like"/>
    <property type="match status" value="1"/>
</dbReference>
<name>A0ABS3BCC8_9GAMM</name>
<dbReference type="EMBL" id="JAFKDB010000008">
    <property type="protein sequence ID" value="MBN7769015.1"/>
    <property type="molecule type" value="Genomic_DNA"/>
</dbReference>
<evidence type="ECO:0000313" key="2">
    <source>
        <dbReference type="Proteomes" id="UP000664344"/>
    </source>
</evidence>
<organism evidence="1 2">
    <name type="scientific">Marinobacter daepoensis</name>
    <dbReference type="NCBI Taxonomy" id="262077"/>
    <lineage>
        <taxon>Bacteria</taxon>
        <taxon>Pseudomonadati</taxon>
        <taxon>Pseudomonadota</taxon>
        <taxon>Gammaproteobacteria</taxon>
        <taxon>Pseudomonadales</taxon>
        <taxon>Marinobacteraceae</taxon>
        <taxon>Marinobacter</taxon>
    </lineage>
</organism>
<accession>A0ABS3BCC8</accession>
<evidence type="ECO:0008006" key="3">
    <source>
        <dbReference type="Google" id="ProtNLM"/>
    </source>
</evidence>